<protein>
    <recommendedName>
        <fullName evidence="10">Protein unc-93 homolog A</fullName>
    </recommendedName>
</protein>
<evidence type="ECO:0000256" key="7">
    <source>
        <dbReference type="SAM" id="Phobius"/>
    </source>
</evidence>
<dbReference type="SUPFAM" id="SSF103473">
    <property type="entry name" value="MFS general substrate transporter"/>
    <property type="match status" value="1"/>
</dbReference>
<dbReference type="Gene3D" id="1.20.1250.20">
    <property type="entry name" value="MFS general substrate transporter like domains"/>
    <property type="match status" value="2"/>
</dbReference>
<keyword evidence="6" id="KW-0325">Glycoprotein</keyword>
<dbReference type="GO" id="GO:0016020">
    <property type="term" value="C:membrane"/>
    <property type="evidence" value="ECO:0007669"/>
    <property type="project" value="UniProtKB-SubCell"/>
</dbReference>
<comment type="subcellular location">
    <subcellularLocation>
        <location evidence="1">Membrane</location>
        <topology evidence="1">Multi-pass membrane protein</topology>
    </subcellularLocation>
</comment>
<evidence type="ECO:0000256" key="6">
    <source>
        <dbReference type="ARBA" id="ARBA00023180"/>
    </source>
</evidence>
<dbReference type="Proteomes" id="UP001634394">
    <property type="component" value="Unassembled WGS sequence"/>
</dbReference>
<evidence type="ECO:0000313" key="9">
    <source>
        <dbReference type="Proteomes" id="UP001634394"/>
    </source>
</evidence>
<accession>A0ABD3VAV0</accession>
<evidence type="ECO:0000256" key="4">
    <source>
        <dbReference type="ARBA" id="ARBA00022989"/>
    </source>
</evidence>
<feature type="transmembrane region" description="Helical" evidence="7">
    <location>
        <begin position="362"/>
        <end position="380"/>
    </location>
</feature>
<feature type="transmembrane region" description="Helical" evidence="7">
    <location>
        <begin position="73"/>
        <end position="93"/>
    </location>
</feature>
<feature type="transmembrane region" description="Helical" evidence="7">
    <location>
        <begin position="425"/>
        <end position="443"/>
    </location>
</feature>
<proteinExistence type="inferred from homology"/>
<keyword evidence="3 7" id="KW-0812">Transmembrane</keyword>
<evidence type="ECO:0000256" key="2">
    <source>
        <dbReference type="ARBA" id="ARBA00009172"/>
    </source>
</evidence>
<evidence type="ECO:0000256" key="5">
    <source>
        <dbReference type="ARBA" id="ARBA00023136"/>
    </source>
</evidence>
<dbReference type="PANTHER" id="PTHR19444">
    <property type="entry name" value="UNC-93 RELATED"/>
    <property type="match status" value="1"/>
</dbReference>
<dbReference type="EMBL" id="JBJQND010000012">
    <property type="protein sequence ID" value="KAL3858709.1"/>
    <property type="molecule type" value="Genomic_DNA"/>
</dbReference>
<reference evidence="8 9" key="1">
    <citation type="submission" date="2024-11" db="EMBL/GenBank/DDBJ databases">
        <title>Chromosome-level genome assembly of the freshwater bivalve Anodonta woodiana.</title>
        <authorList>
            <person name="Chen X."/>
        </authorList>
    </citation>
    <scope>NUCLEOTIDE SEQUENCE [LARGE SCALE GENOMIC DNA]</scope>
    <source>
        <strain evidence="8">MN2024</strain>
        <tissue evidence="8">Gills</tissue>
    </source>
</reference>
<keyword evidence="4 7" id="KW-1133">Transmembrane helix</keyword>
<feature type="transmembrane region" description="Helical" evidence="7">
    <location>
        <begin position="44"/>
        <end position="61"/>
    </location>
</feature>
<feature type="transmembrane region" description="Helical" evidence="7">
    <location>
        <begin position="173"/>
        <end position="196"/>
    </location>
</feature>
<feature type="transmembrane region" description="Helical" evidence="7">
    <location>
        <begin position="328"/>
        <end position="350"/>
    </location>
</feature>
<feature type="transmembrane region" description="Helical" evidence="7">
    <location>
        <begin position="449"/>
        <end position="468"/>
    </location>
</feature>
<name>A0ABD3VAV0_SINWO</name>
<evidence type="ECO:0000256" key="3">
    <source>
        <dbReference type="ARBA" id="ARBA00022692"/>
    </source>
</evidence>
<evidence type="ECO:0000313" key="8">
    <source>
        <dbReference type="EMBL" id="KAL3858709.1"/>
    </source>
</evidence>
<dbReference type="Pfam" id="PF05978">
    <property type="entry name" value="UNC-93"/>
    <property type="match status" value="1"/>
</dbReference>
<evidence type="ECO:0000256" key="1">
    <source>
        <dbReference type="ARBA" id="ARBA00004141"/>
    </source>
</evidence>
<evidence type="ECO:0008006" key="10">
    <source>
        <dbReference type="Google" id="ProtNLM"/>
    </source>
</evidence>
<dbReference type="CDD" id="cd17406">
    <property type="entry name" value="MFS_unc93A_like"/>
    <property type="match status" value="1"/>
</dbReference>
<dbReference type="InterPro" id="IPR051951">
    <property type="entry name" value="UNC-93_regulatory"/>
</dbReference>
<dbReference type="FunFam" id="1.20.1250.20:FF:000290">
    <property type="entry name" value="Unc-93 homolog A"/>
    <property type="match status" value="1"/>
</dbReference>
<dbReference type="InterPro" id="IPR036259">
    <property type="entry name" value="MFS_trans_sf"/>
</dbReference>
<feature type="transmembrane region" description="Helical" evidence="7">
    <location>
        <begin position="105"/>
        <end position="126"/>
    </location>
</feature>
<gene>
    <name evidence="8" type="ORF">ACJMK2_008970</name>
</gene>
<comment type="similarity">
    <text evidence="2">Belongs to the unc-93 family.</text>
</comment>
<dbReference type="AlphaFoldDB" id="A0ABD3VAV0"/>
<sequence length="490" mass="54722">MEPKLAMNSEEDALKMDNVLISEQNDTETTLGPSMSKKQILKNLIILSSSFLFLFTAFQSSQNLQSSLNKAEGLGTVTLATIYAASVLSGLLLPPLVIRHLGCKWSLVLSMPCYILYMAANFYPVWGTMLPASLLLGVGAAPLWAAKCTYLTQIGTWYAKLTNRDRDDAINRFFGVFFMMFQTSQIWGNLVSSAVFSLRMDNTTVDETVISNCGAKYCPIENDNNTNLERPDLDKIYTVCGVYLASAVIGCLTVVFLLDQIDLDQTKKRDRKPGRHGGDSAHLLWEIVRHWRDSRYQKLLIPLTVYSGIEQAFFAGDFTKSFVSCTIGIWNVGYVMIAYGVANASCSLLFGRFVQYVGHVPFFVLALLVHGGTQITLLVWKPDPEMTYIFYILACLWGIGDAVIQTQINAFYGYLFTNKPEAAFASYRIFESAGFILSFGYSSFLCTNIKIYICLGFLAVGMAQYGVVEITHRRSEQHVETRSMAELCQT</sequence>
<feature type="transmembrane region" description="Helical" evidence="7">
    <location>
        <begin position="132"/>
        <end position="152"/>
    </location>
</feature>
<dbReference type="PANTHER" id="PTHR19444:SF13">
    <property type="entry name" value="PROTEIN UNC-93 HOMOLOG A"/>
    <property type="match status" value="1"/>
</dbReference>
<keyword evidence="5 7" id="KW-0472">Membrane</keyword>
<comment type="caution">
    <text evidence="8">The sequence shown here is derived from an EMBL/GenBank/DDBJ whole genome shotgun (WGS) entry which is preliminary data.</text>
</comment>
<keyword evidence="9" id="KW-1185">Reference proteome</keyword>
<organism evidence="8 9">
    <name type="scientific">Sinanodonta woodiana</name>
    <name type="common">Chinese pond mussel</name>
    <name type="synonym">Anodonta woodiana</name>
    <dbReference type="NCBI Taxonomy" id="1069815"/>
    <lineage>
        <taxon>Eukaryota</taxon>
        <taxon>Metazoa</taxon>
        <taxon>Spiralia</taxon>
        <taxon>Lophotrochozoa</taxon>
        <taxon>Mollusca</taxon>
        <taxon>Bivalvia</taxon>
        <taxon>Autobranchia</taxon>
        <taxon>Heteroconchia</taxon>
        <taxon>Palaeoheterodonta</taxon>
        <taxon>Unionida</taxon>
        <taxon>Unionoidea</taxon>
        <taxon>Unionidae</taxon>
        <taxon>Unioninae</taxon>
        <taxon>Sinanodonta</taxon>
    </lineage>
</organism>
<feature type="transmembrane region" description="Helical" evidence="7">
    <location>
        <begin position="386"/>
        <end position="404"/>
    </location>
</feature>
<dbReference type="InterPro" id="IPR010291">
    <property type="entry name" value="Ion_channel_UNC-93"/>
</dbReference>
<feature type="transmembrane region" description="Helical" evidence="7">
    <location>
        <begin position="236"/>
        <end position="258"/>
    </location>
</feature>